<name>A0A8H6TGI3_MYCCL</name>
<keyword evidence="7" id="KW-1185">Reference proteome</keyword>
<evidence type="ECO:0000313" key="7">
    <source>
        <dbReference type="Proteomes" id="UP000613580"/>
    </source>
</evidence>
<evidence type="ECO:0000256" key="4">
    <source>
        <dbReference type="PROSITE-ProRule" id="PRU00134"/>
    </source>
</evidence>
<dbReference type="Gene3D" id="6.10.140.2220">
    <property type="match status" value="1"/>
</dbReference>
<dbReference type="AlphaFoldDB" id="A0A8H6TGI3"/>
<keyword evidence="1" id="KW-0479">Metal-binding</keyword>
<keyword evidence="2 4" id="KW-0863">Zinc-finger</keyword>
<feature type="domain" description="MYND-type" evidence="5">
    <location>
        <begin position="1"/>
        <end position="39"/>
    </location>
</feature>
<dbReference type="InterPro" id="IPR002893">
    <property type="entry name" value="Znf_MYND"/>
</dbReference>
<evidence type="ECO:0000259" key="5">
    <source>
        <dbReference type="PROSITE" id="PS50865"/>
    </source>
</evidence>
<dbReference type="GO" id="GO:0008270">
    <property type="term" value="F:zinc ion binding"/>
    <property type="evidence" value="ECO:0007669"/>
    <property type="project" value="UniProtKB-KW"/>
</dbReference>
<keyword evidence="3" id="KW-0862">Zinc</keyword>
<accession>A0A8H6TGI3</accession>
<reference evidence="6" key="1">
    <citation type="submission" date="2020-05" db="EMBL/GenBank/DDBJ databases">
        <title>Mycena genomes resolve the evolution of fungal bioluminescence.</title>
        <authorList>
            <person name="Tsai I.J."/>
        </authorList>
    </citation>
    <scope>NUCLEOTIDE SEQUENCE</scope>
    <source>
        <strain evidence="6">110903Hualien_Pintung</strain>
    </source>
</reference>
<dbReference type="PROSITE" id="PS50865">
    <property type="entry name" value="ZF_MYND_2"/>
    <property type="match status" value="1"/>
</dbReference>
<dbReference type="Proteomes" id="UP000613580">
    <property type="component" value="Unassembled WGS sequence"/>
</dbReference>
<dbReference type="EMBL" id="JACAZE010000005">
    <property type="protein sequence ID" value="KAF7317273.1"/>
    <property type="molecule type" value="Genomic_DNA"/>
</dbReference>
<protein>
    <recommendedName>
        <fullName evidence="5">MYND-type domain-containing protein</fullName>
    </recommendedName>
</protein>
<organism evidence="6 7">
    <name type="scientific">Mycena chlorophos</name>
    <name type="common">Agaric fungus</name>
    <name type="synonym">Agaricus chlorophos</name>
    <dbReference type="NCBI Taxonomy" id="658473"/>
    <lineage>
        <taxon>Eukaryota</taxon>
        <taxon>Fungi</taxon>
        <taxon>Dikarya</taxon>
        <taxon>Basidiomycota</taxon>
        <taxon>Agaricomycotina</taxon>
        <taxon>Agaricomycetes</taxon>
        <taxon>Agaricomycetidae</taxon>
        <taxon>Agaricales</taxon>
        <taxon>Marasmiineae</taxon>
        <taxon>Mycenaceae</taxon>
        <taxon>Mycena</taxon>
    </lineage>
</organism>
<evidence type="ECO:0000256" key="1">
    <source>
        <dbReference type="ARBA" id="ARBA00022723"/>
    </source>
</evidence>
<dbReference type="Pfam" id="PF26632">
    <property type="entry name" value="DUF8205"/>
    <property type="match status" value="1"/>
</dbReference>
<dbReference type="SUPFAM" id="SSF144232">
    <property type="entry name" value="HIT/MYND zinc finger-like"/>
    <property type="match status" value="1"/>
</dbReference>
<evidence type="ECO:0000256" key="3">
    <source>
        <dbReference type="ARBA" id="ARBA00022833"/>
    </source>
</evidence>
<dbReference type="InterPro" id="IPR058518">
    <property type="entry name" value="DUF8205"/>
</dbReference>
<evidence type="ECO:0000256" key="2">
    <source>
        <dbReference type="ARBA" id="ARBA00022771"/>
    </source>
</evidence>
<dbReference type="OrthoDB" id="5231159at2759"/>
<gene>
    <name evidence="6" type="ORF">HMN09_00462600</name>
</gene>
<sequence length="305" mass="34196">MKVEGEDGVKLLKCGKCGIVKYCSKNCQKANWALHKSGCRADDSSLALGKIVKTFHSSPLLAVNLMHCFISAFKMTSLPISCFATVPFFARVDIATEPKEVLDFYNLVMALGQAQHGGSPVPDSLYKVCAAPQIHSFEPLPAEVRLPENAYAVWRTRREEMNKVGYSHVPLAMCIYAKSHSPRLVEMAMLPVAQPALEEMRRNPKIQSTVNGQTVIRPANVESLLDVMNLHIRQDLKTLGFQTTLSKLDIQVLREYVEKKDVTEKARGRDWERAHYGAWLMRRRWSREHAPKLVLGIGPKPAPCA</sequence>
<evidence type="ECO:0000313" key="6">
    <source>
        <dbReference type="EMBL" id="KAF7317273.1"/>
    </source>
</evidence>
<proteinExistence type="predicted"/>
<comment type="caution">
    <text evidence="6">The sequence shown here is derived from an EMBL/GenBank/DDBJ whole genome shotgun (WGS) entry which is preliminary data.</text>
</comment>
<dbReference type="Pfam" id="PF01753">
    <property type="entry name" value="zf-MYND"/>
    <property type="match status" value="1"/>
</dbReference>